<evidence type="ECO:0000313" key="4">
    <source>
        <dbReference type="Proteomes" id="UP000799537"/>
    </source>
</evidence>
<dbReference type="Gene3D" id="3.40.50.300">
    <property type="entry name" value="P-loop containing nucleotide triphosphate hydrolases"/>
    <property type="match status" value="1"/>
</dbReference>
<dbReference type="RefSeq" id="XP_033674972.1">
    <property type="nucleotide sequence ID" value="XM_033811096.1"/>
</dbReference>
<gene>
    <name evidence="3" type="ORF">M409DRAFT_48961</name>
</gene>
<accession>A0A6A6D4N0</accession>
<evidence type="ECO:0000259" key="2">
    <source>
        <dbReference type="Pfam" id="PF24883"/>
    </source>
</evidence>
<organism evidence="3 4">
    <name type="scientific">Zasmidium cellare ATCC 36951</name>
    <dbReference type="NCBI Taxonomy" id="1080233"/>
    <lineage>
        <taxon>Eukaryota</taxon>
        <taxon>Fungi</taxon>
        <taxon>Dikarya</taxon>
        <taxon>Ascomycota</taxon>
        <taxon>Pezizomycotina</taxon>
        <taxon>Dothideomycetes</taxon>
        <taxon>Dothideomycetidae</taxon>
        <taxon>Mycosphaerellales</taxon>
        <taxon>Mycosphaerellaceae</taxon>
        <taxon>Zasmidium</taxon>
    </lineage>
</organism>
<dbReference type="PANTHER" id="PTHR10039:SF17">
    <property type="entry name" value="FUNGAL STAND N-TERMINAL GOODBYE DOMAIN-CONTAINING PROTEIN-RELATED"/>
    <property type="match status" value="1"/>
</dbReference>
<dbReference type="InterPro" id="IPR056884">
    <property type="entry name" value="NPHP3-like_N"/>
</dbReference>
<sequence length="1114" mass="125300">MAGFKAVANVVLFNDDGDVSRDMLEMERFVCEVTQSQVDVILKDVKGLAKFMSASEHERQRNMTEIVDHLGSIGGAVGKVQDSTQQIKKAQDLQVSRQEHEAHLKSIRRALGVGDDDPWLEKQNSLIRSRVPDSGSWLVRDNIVFKQWADLSRQGTNVMALTGRSGYGKSHICSTVIAALLEKYGKTSAQHKAIVSYYYFSPENRDESLEKCLGSLICQIASKRPTYARAVATACENAGTTYESQAIWDKLIFDLLDEIHGDCFICLDGFQDFRRVDCSGKTISSMAKYAALPRGDGFQMLFFVSALPDHFESMELGDGFAQISLGLERSYSGAATGKPRKFHWNDNATAVVNQQDLVLVARHRIQGMYTRKPELHVLLEDMGDVASELAAAVAGHFENLEDKLRQIDSCESEEQIRSIIENADEGLSTSLRTAIADLNASLGQTEIKQLNELLLWAAGGFEPHPSLMLKPADVLQAALYFRLGQKYMLKAVVDKFPALITMDDISGVKLQSETLKEILEEVPTPTDATSMDQSNTVLHASEIALVRRFLLNVCDDDLYSRFEFDRFFEAKTGKQTARICLGGRNAFHLSLLQICLDSLCTRHKDMGIEALRHYAATHFHRHLREVDLLEMKTGDNVDLLRRCLSNPYVEVGYRDHAEQHEFIKAALAQSSDRYNIVSKVAGRVAALWFGNERSMGLLFIVPAKIMAKDLDLHVDISPGYDGRPSGHDIDRVVEWAKKKVDLDLTDEEWELQRARTYKHWGLMDEALRMLEKLEPQISDNWLYLRLMGEAHTHPQKRLDYLKMFRALKDQLLNTDARYTLAYWGSLYDEADILFRLGDLESAASCFQALVEHDVGEDEFLKMSQESAVNYLFYTWCEQKAFHKVIDMLAQWEAMGNGPRGVRYWLPAMVDSFYSLAIRAAAETGSEQHVIQMFSSAAGLPLHEQHISVLRYASGALLYHTSQRTEDHESAIEIWEELVTSPREFLTLAMAGWYALRSLCQALLEDAAPVGGEAERARAGMYEKKLENMTHIVGHDIDSLRREDHDIRLAVARAKHLRGDRSAARKIIQSRLGDVLEDEFSSIGNRFLQVAASLAAIDDDAGALLGCKPCRKIIS</sequence>
<protein>
    <recommendedName>
        <fullName evidence="2">Nephrocystin 3-like N-terminal domain-containing protein</fullName>
    </recommendedName>
</protein>
<dbReference type="AlphaFoldDB" id="A0A6A6D4N0"/>
<dbReference type="PANTHER" id="PTHR10039">
    <property type="entry name" value="AMELOGENIN"/>
    <property type="match status" value="1"/>
</dbReference>
<dbReference type="Gene3D" id="1.25.40.10">
    <property type="entry name" value="Tetratricopeptide repeat domain"/>
    <property type="match status" value="1"/>
</dbReference>
<name>A0A6A6D4N0_ZASCE</name>
<reference evidence="3" key="1">
    <citation type="journal article" date="2020" name="Stud. Mycol.">
        <title>101 Dothideomycetes genomes: a test case for predicting lifestyles and emergence of pathogens.</title>
        <authorList>
            <person name="Haridas S."/>
            <person name="Albert R."/>
            <person name="Binder M."/>
            <person name="Bloem J."/>
            <person name="Labutti K."/>
            <person name="Salamov A."/>
            <person name="Andreopoulos B."/>
            <person name="Baker S."/>
            <person name="Barry K."/>
            <person name="Bills G."/>
            <person name="Bluhm B."/>
            <person name="Cannon C."/>
            <person name="Castanera R."/>
            <person name="Culley D."/>
            <person name="Daum C."/>
            <person name="Ezra D."/>
            <person name="Gonzalez J."/>
            <person name="Henrissat B."/>
            <person name="Kuo A."/>
            <person name="Liang C."/>
            <person name="Lipzen A."/>
            <person name="Lutzoni F."/>
            <person name="Magnuson J."/>
            <person name="Mondo S."/>
            <person name="Nolan M."/>
            <person name="Ohm R."/>
            <person name="Pangilinan J."/>
            <person name="Park H.-J."/>
            <person name="Ramirez L."/>
            <person name="Alfaro M."/>
            <person name="Sun H."/>
            <person name="Tritt A."/>
            <person name="Yoshinaga Y."/>
            <person name="Zwiers L.-H."/>
            <person name="Turgeon B."/>
            <person name="Goodwin S."/>
            <person name="Spatafora J."/>
            <person name="Crous P."/>
            <person name="Grigoriev I."/>
        </authorList>
    </citation>
    <scope>NUCLEOTIDE SEQUENCE</scope>
    <source>
        <strain evidence="3">ATCC 36951</strain>
    </source>
</reference>
<dbReference type="Proteomes" id="UP000799537">
    <property type="component" value="Unassembled WGS sequence"/>
</dbReference>
<evidence type="ECO:0000256" key="1">
    <source>
        <dbReference type="ARBA" id="ARBA00022737"/>
    </source>
</evidence>
<feature type="domain" description="Nephrocystin 3-like N-terminal" evidence="2">
    <location>
        <begin position="134"/>
        <end position="273"/>
    </location>
</feature>
<dbReference type="InterPro" id="IPR027417">
    <property type="entry name" value="P-loop_NTPase"/>
</dbReference>
<dbReference type="OrthoDB" id="2913095at2759"/>
<keyword evidence="1" id="KW-0677">Repeat</keyword>
<dbReference type="GeneID" id="54564368"/>
<keyword evidence="4" id="KW-1185">Reference proteome</keyword>
<dbReference type="InterPro" id="IPR011990">
    <property type="entry name" value="TPR-like_helical_dom_sf"/>
</dbReference>
<dbReference type="EMBL" id="ML993579">
    <property type="protein sequence ID" value="KAF2174083.1"/>
    <property type="molecule type" value="Genomic_DNA"/>
</dbReference>
<proteinExistence type="predicted"/>
<evidence type="ECO:0000313" key="3">
    <source>
        <dbReference type="EMBL" id="KAF2174083.1"/>
    </source>
</evidence>
<dbReference type="Pfam" id="PF24883">
    <property type="entry name" value="NPHP3_N"/>
    <property type="match status" value="1"/>
</dbReference>